<name>A0A7W9YMM0_9ACTN</name>
<evidence type="ECO:0000313" key="1">
    <source>
        <dbReference type="EMBL" id="MBB6174957.1"/>
    </source>
</evidence>
<protein>
    <submittedName>
        <fullName evidence="1">Uncharacterized protein</fullName>
    </submittedName>
</protein>
<keyword evidence="2" id="KW-1185">Reference proteome</keyword>
<evidence type="ECO:0000313" key="2">
    <source>
        <dbReference type="Proteomes" id="UP000546642"/>
    </source>
</evidence>
<comment type="caution">
    <text evidence="1">The sequence shown here is derived from an EMBL/GenBank/DDBJ whole genome shotgun (WGS) entry which is preliminary data.</text>
</comment>
<reference evidence="1 2" key="1">
    <citation type="submission" date="2020-08" db="EMBL/GenBank/DDBJ databases">
        <title>Sequencing the genomes of 1000 actinobacteria strains.</title>
        <authorList>
            <person name="Klenk H.-P."/>
        </authorList>
    </citation>
    <scope>NUCLEOTIDE SEQUENCE [LARGE SCALE GENOMIC DNA]</scope>
    <source>
        <strain evidence="1 2">DSM 46659</strain>
    </source>
</reference>
<organism evidence="1 2">
    <name type="scientific">Nocardiopsis mwathae</name>
    <dbReference type="NCBI Taxonomy" id="1472723"/>
    <lineage>
        <taxon>Bacteria</taxon>
        <taxon>Bacillati</taxon>
        <taxon>Actinomycetota</taxon>
        <taxon>Actinomycetes</taxon>
        <taxon>Streptosporangiales</taxon>
        <taxon>Nocardiopsidaceae</taxon>
        <taxon>Nocardiopsis</taxon>
    </lineage>
</organism>
<gene>
    <name evidence="1" type="ORF">HNR23_005017</name>
</gene>
<dbReference type="Proteomes" id="UP000546642">
    <property type="component" value="Unassembled WGS sequence"/>
</dbReference>
<accession>A0A7W9YMM0</accession>
<sequence length="176" mass="19660">MITLVHTGMRVPTGRIRVTSMKHVDQGSAIAWSAVLRDGIVKLGTIADDGRGSGAQFHPCTDTGQRVMNDFVAQCRAPDGEPLTEEFVSEALADEYQYARTVAMAEREHAYVVRTYDKLDVPEILTFTLRPGKAMDYAEALRAAHRLSLSEPIRRAELWMGAAKGWVEFLRRHSDQ</sequence>
<dbReference type="RefSeq" id="WP_184079332.1">
    <property type="nucleotide sequence ID" value="NZ_JACHDS010000001.1"/>
</dbReference>
<proteinExistence type="predicted"/>
<dbReference type="EMBL" id="JACHDS010000001">
    <property type="protein sequence ID" value="MBB6174957.1"/>
    <property type="molecule type" value="Genomic_DNA"/>
</dbReference>
<dbReference type="AlphaFoldDB" id="A0A7W9YMM0"/>